<sequence length="243" mass="25658">MYWIAILAGLLGGLLGPLIGVGGGVIIVPMLNLSGVVFQTAAAASMFSIVVTSAVAVYNYRKMINFRVLAGYMAISLLAAAISAVVSVKYSGPWIKLAYGIYLIAVGMVLLKNARPRRNIPWLGLLLIFIGGFASSLFGVGGGTIFVPALILISGFDPKSAAAMSMGIIFPTAVSSTTIYAALGVLNLPLAVAIAVGSFIGSYTSSRYIMPKLKSGTVRRLFVIYVFVIGIYYLWSYFSLSLS</sequence>
<keyword evidence="5" id="KW-1003">Cell membrane</keyword>
<name>A1RVP6_PYRIL</name>
<dbReference type="RefSeq" id="WP_011763603.1">
    <property type="nucleotide sequence ID" value="NC_008701.1"/>
</dbReference>
<accession>A1RVP6</accession>
<protein>
    <recommendedName>
        <fullName evidence="5">Probable membrane transporter protein</fullName>
    </recommendedName>
</protein>
<organism evidence="6 7">
    <name type="scientific">Pyrobaculum islandicum (strain DSM 4184 / JCM 9189 / GEO3)</name>
    <dbReference type="NCBI Taxonomy" id="384616"/>
    <lineage>
        <taxon>Archaea</taxon>
        <taxon>Thermoproteota</taxon>
        <taxon>Thermoprotei</taxon>
        <taxon>Thermoproteales</taxon>
        <taxon>Thermoproteaceae</taxon>
        <taxon>Pyrobaculum</taxon>
    </lineage>
</organism>
<comment type="subcellular location">
    <subcellularLocation>
        <location evidence="5">Cell membrane</location>
        <topology evidence="5">Multi-pass membrane protein</topology>
    </subcellularLocation>
    <subcellularLocation>
        <location evidence="1">Membrane</location>
        <topology evidence="1">Multi-pass membrane protein</topology>
    </subcellularLocation>
</comment>
<keyword evidence="7" id="KW-1185">Reference proteome</keyword>
<dbReference type="STRING" id="384616.Pisl_1881"/>
<evidence type="ECO:0000313" key="6">
    <source>
        <dbReference type="EMBL" id="ABL89028.1"/>
    </source>
</evidence>
<dbReference type="InterPro" id="IPR051598">
    <property type="entry name" value="TSUP/Inactive_protease-like"/>
</dbReference>
<keyword evidence="3 5" id="KW-1133">Transmembrane helix</keyword>
<reference evidence="6" key="1">
    <citation type="submission" date="2006-12" db="EMBL/GenBank/DDBJ databases">
        <title>Complete sequence of Pyrobaculum islandicum DSM 4184.</title>
        <authorList>
            <person name="Copeland A."/>
            <person name="Lucas S."/>
            <person name="Lapidus A."/>
            <person name="Barry K."/>
            <person name="Detter J.C."/>
            <person name="Glavina del Rio T."/>
            <person name="Dalin E."/>
            <person name="Tice H."/>
            <person name="Pitluck S."/>
            <person name="Meincke L."/>
            <person name="Brettin T."/>
            <person name="Bruce D."/>
            <person name="Han C."/>
            <person name="Tapia R."/>
            <person name="Gilna P."/>
            <person name="Schmutz J."/>
            <person name="Larimer F."/>
            <person name="Land M."/>
            <person name="Hauser L."/>
            <person name="Kyrpides N."/>
            <person name="Mikhailova N."/>
            <person name="Cozen A.E."/>
            <person name="Fitz-Gibbon S.T."/>
            <person name="House C.H."/>
            <person name="Saltikov C."/>
            <person name="Lowe T."/>
            <person name="Richardson P."/>
        </authorList>
    </citation>
    <scope>NUCLEOTIDE SEQUENCE [LARGE SCALE GENOMIC DNA]</scope>
    <source>
        <strain evidence="6">DSM 4184</strain>
    </source>
</reference>
<dbReference type="HOGENOM" id="CLU_045498_5_4_2"/>
<dbReference type="AlphaFoldDB" id="A1RVP6"/>
<dbReference type="EMBL" id="CP000504">
    <property type="protein sequence ID" value="ABL89028.1"/>
    <property type="molecule type" value="Genomic_DNA"/>
</dbReference>
<feature type="transmembrane region" description="Helical" evidence="5">
    <location>
        <begin position="123"/>
        <end position="156"/>
    </location>
</feature>
<feature type="transmembrane region" description="Helical" evidence="5">
    <location>
        <begin position="94"/>
        <end position="111"/>
    </location>
</feature>
<feature type="transmembrane region" description="Helical" evidence="5">
    <location>
        <begin position="69"/>
        <end position="88"/>
    </location>
</feature>
<dbReference type="Pfam" id="PF01925">
    <property type="entry name" value="TauE"/>
    <property type="match status" value="1"/>
</dbReference>
<dbReference type="eggNOG" id="arCOG02050">
    <property type="taxonomic scope" value="Archaea"/>
</dbReference>
<evidence type="ECO:0000256" key="4">
    <source>
        <dbReference type="ARBA" id="ARBA00023136"/>
    </source>
</evidence>
<keyword evidence="2 5" id="KW-0812">Transmembrane</keyword>
<dbReference type="GeneID" id="4618302"/>
<evidence type="ECO:0000256" key="1">
    <source>
        <dbReference type="ARBA" id="ARBA00004141"/>
    </source>
</evidence>
<dbReference type="InterPro" id="IPR002781">
    <property type="entry name" value="TM_pro_TauE-like"/>
</dbReference>
<comment type="similarity">
    <text evidence="5">Belongs to the 4-toluene sulfonate uptake permease (TSUP) (TC 2.A.102) family.</text>
</comment>
<evidence type="ECO:0000313" key="7">
    <source>
        <dbReference type="Proteomes" id="UP000002595"/>
    </source>
</evidence>
<dbReference type="KEGG" id="pis:Pisl_1881"/>
<evidence type="ECO:0000256" key="2">
    <source>
        <dbReference type="ARBA" id="ARBA00022692"/>
    </source>
</evidence>
<feature type="transmembrane region" description="Helical" evidence="5">
    <location>
        <begin position="179"/>
        <end position="200"/>
    </location>
</feature>
<evidence type="ECO:0000256" key="3">
    <source>
        <dbReference type="ARBA" id="ARBA00022989"/>
    </source>
</evidence>
<feature type="transmembrane region" description="Helical" evidence="5">
    <location>
        <begin position="221"/>
        <end position="238"/>
    </location>
</feature>
<dbReference type="PANTHER" id="PTHR43701:SF2">
    <property type="entry name" value="MEMBRANE TRANSPORTER PROTEIN YJNA-RELATED"/>
    <property type="match status" value="1"/>
</dbReference>
<gene>
    <name evidence="6" type="ordered locus">Pisl_1881</name>
</gene>
<evidence type="ECO:0000256" key="5">
    <source>
        <dbReference type="RuleBase" id="RU363041"/>
    </source>
</evidence>
<feature type="transmembrane region" description="Helical" evidence="5">
    <location>
        <begin position="36"/>
        <end position="57"/>
    </location>
</feature>
<dbReference type="PANTHER" id="PTHR43701">
    <property type="entry name" value="MEMBRANE TRANSPORTER PROTEIN MJ0441-RELATED"/>
    <property type="match status" value="1"/>
</dbReference>
<dbReference type="Proteomes" id="UP000002595">
    <property type="component" value="Chromosome"/>
</dbReference>
<proteinExistence type="inferred from homology"/>
<dbReference type="GO" id="GO:0005886">
    <property type="term" value="C:plasma membrane"/>
    <property type="evidence" value="ECO:0007669"/>
    <property type="project" value="UniProtKB-SubCell"/>
</dbReference>
<dbReference type="OrthoDB" id="29217at2157"/>
<keyword evidence="4 5" id="KW-0472">Membrane</keyword>